<name>A0ABQ8IVU3_DERPT</name>
<comment type="caution">
    <text evidence="2">The sequence shown here is derived from an EMBL/GenBank/DDBJ whole genome shotgun (WGS) entry which is preliminary data.</text>
</comment>
<feature type="transmembrane region" description="Helical" evidence="1">
    <location>
        <begin position="24"/>
        <end position="45"/>
    </location>
</feature>
<gene>
    <name evidence="2" type="ORF">DERP_015250</name>
</gene>
<keyword evidence="1" id="KW-1133">Transmembrane helix</keyword>
<evidence type="ECO:0000313" key="3">
    <source>
        <dbReference type="Proteomes" id="UP000887458"/>
    </source>
</evidence>
<proteinExistence type="predicted"/>
<organism evidence="2 3">
    <name type="scientific">Dermatophagoides pteronyssinus</name>
    <name type="common">European house dust mite</name>
    <dbReference type="NCBI Taxonomy" id="6956"/>
    <lineage>
        <taxon>Eukaryota</taxon>
        <taxon>Metazoa</taxon>
        <taxon>Ecdysozoa</taxon>
        <taxon>Arthropoda</taxon>
        <taxon>Chelicerata</taxon>
        <taxon>Arachnida</taxon>
        <taxon>Acari</taxon>
        <taxon>Acariformes</taxon>
        <taxon>Sarcoptiformes</taxon>
        <taxon>Astigmata</taxon>
        <taxon>Psoroptidia</taxon>
        <taxon>Analgoidea</taxon>
        <taxon>Pyroglyphidae</taxon>
        <taxon>Dermatophagoidinae</taxon>
        <taxon>Dermatophagoides</taxon>
    </lineage>
</organism>
<sequence length="61" mass="7467">MVQLDWMMGQLDWMMGQLDWYGDWMMGMANGWNGLGIWMEFLVWFKRWFWFEVFGGLSMGK</sequence>
<dbReference type="EMBL" id="NJHN03000109">
    <property type="protein sequence ID" value="KAH9414442.1"/>
    <property type="molecule type" value="Genomic_DNA"/>
</dbReference>
<dbReference type="Proteomes" id="UP000887458">
    <property type="component" value="Unassembled WGS sequence"/>
</dbReference>
<accession>A0ABQ8IVU3</accession>
<keyword evidence="3" id="KW-1185">Reference proteome</keyword>
<keyword evidence="1" id="KW-0812">Transmembrane</keyword>
<keyword evidence="1" id="KW-0472">Membrane</keyword>
<protein>
    <submittedName>
        <fullName evidence="2">Uncharacterized protein</fullName>
    </submittedName>
</protein>
<evidence type="ECO:0000313" key="2">
    <source>
        <dbReference type="EMBL" id="KAH9414442.1"/>
    </source>
</evidence>
<evidence type="ECO:0000256" key="1">
    <source>
        <dbReference type="SAM" id="Phobius"/>
    </source>
</evidence>
<reference evidence="2 3" key="2">
    <citation type="journal article" date="2022" name="Mol. Biol. Evol.">
        <title>Comparative Genomics Reveals Insights into the Divergent Evolution of Astigmatic Mites and Household Pest Adaptations.</title>
        <authorList>
            <person name="Xiong Q."/>
            <person name="Wan A.T."/>
            <person name="Liu X."/>
            <person name="Fung C.S."/>
            <person name="Xiao X."/>
            <person name="Malainual N."/>
            <person name="Hou J."/>
            <person name="Wang L."/>
            <person name="Wang M."/>
            <person name="Yang K.Y."/>
            <person name="Cui Y."/>
            <person name="Leung E.L."/>
            <person name="Nong W."/>
            <person name="Shin S.K."/>
            <person name="Au S.W."/>
            <person name="Jeong K.Y."/>
            <person name="Chew F.T."/>
            <person name="Hui J.H."/>
            <person name="Leung T.F."/>
            <person name="Tungtrongchitr A."/>
            <person name="Zhong N."/>
            <person name="Liu Z."/>
            <person name="Tsui S.K."/>
        </authorList>
    </citation>
    <scope>NUCLEOTIDE SEQUENCE [LARGE SCALE GENOMIC DNA]</scope>
    <source>
        <strain evidence="2">Derp</strain>
    </source>
</reference>
<reference evidence="2 3" key="1">
    <citation type="journal article" date="2018" name="J. Allergy Clin. Immunol.">
        <title>High-quality assembly of Dermatophagoides pteronyssinus genome and transcriptome reveals a wide range of novel allergens.</title>
        <authorList>
            <person name="Liu X.Y."/>
            <person name="Yang K.Y."/>
            <person name="Wang M.Q."/>
            <person name="Kwok J.S."/>
            <person name="Zeng X."/>
            <person name="Yang Z."/>
            <person name="Xiao X.J."/>
            <person name="Lau C.P."/>
            <person name="Li Y."/>
            <person name="Huang Z.M."/>
            <person name="Ba J.G."/>
            <person name="Yim A.K."/>
            <person name="Ouyang C.Y."/>
            <person name="Ngai S.M."/>
            <person name="Chan T.F."/>
            <person name="Leung E.L."/>
            <person name="Liu L."/>
            <person name="Liu Z.G."/>
            <person name="Tsui S.K."/>
        </authorList>
    </citation>
    <scope>NUCLEOTIDE SEQUENCE [LARGE SCALE GENOMIC DNA]</scope>
    <source>
        <strain evidence="2">Derp</strain>
    </source>
</reference>